<evidence type="ECO:0000256" key="9">
    <source>
        <dbReference type="SAM" id="Phobius"/>
    </source>
</evidence>
<name>A0A060NPI1_9BURK</name>
<dbReference type="SMART" id="SM00479">
    <property type="entry name" value="EXOIII"/>
    <property type="match status" value="1"/>
</dbReference>
<proteinExistence type="predicted"/>
<feature type="transmembrane region" description="Helical" evidence="9">
    <location>
        <begin position="12"/>
        <end position="33"/>
    </location>
</feature>
<keyword evidence="9" id="KW-0812">Transmembrane</keyword>
<dbReference type="Gene3D" id="3.30.450.20">
    <property type="entry name" value="PAS domain"/>
    <property type="match status" value="1"/>
</dbReference>
<keyword evidence="3" id="KW-0378">Hydrolase</keyword>
<sequence length="743" mass="82492">MASHKPTDKRLWWLLGVAAAVSVLWLLFTLWLIGASLEADERATVWALVGERLLLVCLTWGAGMGVIAWGLKRWFEHWITPSVQLAEEAQVLLRTDVVRELRPKGNIETKELAKLFNQLVAQREELRHQMLAKVRAAARDIEQEKSRLAALMSELTQSVVVCNLDGRILLYNQRARMQFRALSPTPQLAGGAELIGLGRSIYAVFDRKLVAHALESVQQRLQRGAAQPTAQFVTSTRAGQLLRVQMTPVRSAPAEDAAGADASGFSPSQLAQPLRVAGFVLMLDNITREFEAEAVRERLVLGLTEGSRAALANMRAAVEMLDYPDLEPALRERFLAVVRDEVQALSARVQRSSSEAAAVFQSRWPLEDMLGSDLLSAAGRRIEETLGIALNQSEADPNLWLRIESFSIMQALLFLAARLRDEFAIRHFSLRLRPSSQGADKAELDLIWSGATLSTETVMSWEIDPMRIGTEASALSVREVVDRHGGAFWLERDRASNQAWFRFLLPTAAAQEQLDGAHYVRSDSRPEFYDFDLFRVSPRSQALDDVPLVDLSFTVFDTETTGLNPAEGDEIIQIGAVRVLNGKLLKHECIDQLVDPRREIPPASIPIHGISPDMVAGQPDIFAVLPAFHTFAHDTVLVAHNAAFDMRFLQLKEQPTGLVFDHPVLDTLLLSAVVHPGQDTHRLEAIAERFGVQVIGRHTALGDAMVTAEIFVRLIPLLAEKGIHTLGQARAAAQQTFYARIKY</sequence>
<dbReference type="SUPFAM" id="SSF53098">
    <property type="entry name" value="Ribonuclease H-like"/>
    <property type="match status" value="1"/>
</dbReference>
<dbReference type="Proteomes" id="UP000066014">
    <property type="component" value="Chromosome"/>
</dbReference>
<evidence type="ECO:0000259" key="10">
    <source>
        <dbReference type="SMART" id="SM00479"/>
    </source>
</evidence>
<dbReference type="Pfam" id="PF00929">
    <property type="entry name" value="RNase_T"/>
    <property type="match status" value="1"/>
</dbReference>
<keyword evidence="12" id="KW-1185">Reference proteome</keyword>
<dbReference type="InterPro" id="IPR036397">
    <property type="entry name" value="RNaseH_sf"/>
</dbReference>
<evidence type="ECO:0000256" key="5">
    <source>
        <dbReference type="ARBA" id="ARBA00025483"/>
    </source>
</evidence>
<dbReference type="RefSeq" id="WP_045535949.1">
    <property type="nucleotide sequence ID" value="NZ_AP014569.1"/>
</dbReference>
<evidence type="ECO:0000256" key="8">
    <source>
        <dbReference type="SAM" id="Coils"/>
    </source>
</evidence>
<keyword evidence="9" id="KW-0472">Membrane</keyword>
<dbReference type="EC" id="2.7.7.7" evidence="1"/>
<feature type="domain" description="Exonuclease" evidence="10">
    <location>
        <begin position="552"/>
        <end position="720"/>
    </location>
</feature>
<comment type="subunit">
    <text evidence="6">DNA polymerase III contains a core (composed of alpha, epsilon and theta chains) that associates with a tau subunit. This core dimerizes to form the POLIII' complex. PolIII' associates with the gamma complex (composed of gamma, delta, delta', psi and chi chains) and with the beta chain to form the complete DNA polymerase III complex.</text>
</comment>
<dbReference type="GO" id="GO:0008408">
    <property type="term" value="F:3'-5' exonuclease activity"/>
    <property type="evidence" value="ECO:0007669"/>
    <property type="project" value="TreeGrafter"/>
</dbReference>
<keyword evidence="2" id="KW-0540">Nuclease</keyword>
<dbReference type="GO" id="GO:0005829">
    <property type="term" value="C:cytosol"/>
    <property type="evidence" value="ECO:0007669"/>
    <property type="project" value="TreeGrafter"/>
</dbReference>
<dbReference type="PANTHER" id="PTHR30231:SF4">
    <property type="entry name" value="PROTEIN NEN2"/>
    <property type="match status" value="1"/>
</dbReference>
<dbReference type="HOGENOM" id="CLU_017573_0_0_4"/>
<dbReference type="SUPFAM" id="SSF55785">
    <property type="entry name" value="PYP-like sensor domain (PAS domain)"/>
    <property type="match status" value="1"/>
</dbReference>
<keyword evidence="8" id="KW-0175">Coiled coil</keyword>
<organism evidence="11 12">
    <name type="scientific">Serpentinimonas maccroryi</name>
    <dbReference type="NCBI Taxonomy" id="1458426"/>
    <lineage>
        <taxon>Bacteria</taxon>
        <taxon>Pseudomonadati</taxon>
        <taxon>Pseudomonadota</taxon>
        <taxon>Betaproteobacteria</taxon>
        <taxon>Burkholderiales</taxon>
        <taxon>Comamonadaceae</taxon>
        <taxon>Serpentinimonas</taxon>
    </lineage>
</organism>
<evidence type="ECO:0000256" key="7">
    <source>
        <dbReference type="ARBA" id="ARBA00049244"/>
    </source>
</evidence>
<dbReference type="KEGG" id="cbab:SMCB_1459"/>
<gene>
    <name evidence="11" type="ORF">SMCB_1459</name>
</gene>
<evidence type="ECO:0000256" key="4">
    <source>
        <dbReference type="ARBA" id="ARBA00022839"/>
    </source>
</evidence>
<dbReference type="InterPro" id="IPR006054">
    <property type="entry name" value="DnaQ"/>
</dbReference>
<dbReference type="Gene3D" id="3.30.420.10">
    <property type="entry name" value="Ribonuclease H-like superfamily/Ribonuclease H"/>
    <property type="match status" value="1"/>
</dbReference>
<dbReference type="InterPro" id="IPR012337">
    <property type="entry name" value="RNaseH-like_sf"/>
</dbReference>
<evidence type="ECO:0000256" key="6">
    <source>
        <dbReference type="ARBA" id="ARBA00026073"/>
    </source>
</evidence>
<feature type="transmembrane region" description="Helical" evidence="9">
    <location>
        <begin position="53"/>
        <end position="71"/>
    </location>
</feature>
<comment type="catalytic activity">
    <reaction evidence="7">
        <text>DNA(n) + a 2'-deoxyribonucleoside 5'-triphosphate = DNA(n+1) + diphosphate</text>
        <dbReference type="Rhea" id="RHEA:22508"/>
        <dbReference type="Rhea" id="RHEA-COMP:17339"/>
        <dbReference type="Rhea" id="RHEA-COMP:17340"/>
        <dbReference type="ChEBI" id="CHEBI:33019"/>
        <dbReference type="ChEBI" id="CHEBI:61560"/>
        <dbReference type="ChEBI" id="CHEBI:173112"/>
        <dbReference type="EC" id="2.7.7.7"/>
    </reaction>
</comment>
<keyword evidence="4" id="KW-0269">Exonuclease</keyword>
<dbReference type="EMBL" id="AP014569">
    <property type="protein sequence ID" value="BAO83687.1"/>
    <property type="molecule type" value="Genomic_DNA"/>
</dbReference>
<evidence type="ECO:0000256" key="3">
    <source>
        <dbReference type="ARBA" id="ARBA00022801"/>
    </source>
</evidence>
<dbReference type="PANTHER" id="PTHR30231">
    <property type="entry name" value="DNA POLYMERASE III SUBUNIT EPSILON"/>
    <property type="match status" value="1"/>
</dbReference>
<keyword evidence="9" id="KW-1133">Transmembrane helix</keyword>
<dbReference type="STRING" id="1458426.SMCB_1459"/>
<dbReference type="InterPro" id="IPR013520">
    <property type="entry name" value="Ribonucl_H"/>
</dbReference>
<accession>A0A060NPI1</accession>
<dbReference type="OrthoDB" id="9803913at2"/>
<dbReference type="CDD" id="cd06127">
    <property type="entry name" value="DEDDh"/>
    <property type="match status" value="1"/>
</dbReference>
<comment type="function">
    <text evidence="5">DNA polymerase III is a complex, multichain enzyme responsible for most of the replicative synthesis in bacteria. The epsilon subunit contain the editing function and is a proofreading 3'-5' exonuclease.</text>
</comment>
<evidence type="ECO:0000313" key="11">
    <source>
        <dbReference type="EMBL" id="BAO83687.1"/>
    </source>
</evidence>
<dbReference type="FunFam" id="3.30.420.10:FF:000045">
    <property type="entry name" value="3'-5' exonuclease DinG"/>
    <property type="match status" value="1"/>
</dbReference>
<dbReference type="GO" id="GO:0006260">
    <property type="term" value="P:DNA replication"/>
    <property type="evidence" value="ECO:0007669"/>
    <property type="project" value="InterPro"/>
</dbReference>
<dbReference type="NCBIfam" id="TIGR00573">
    <property type="entry name" value="dnaq"/>
    <property type="match status" value="1"/>
</dbReference>
<protein>
    <recommendedName>
        <fullName evidence="1">DNA-directed DNA polymerase</fullName>
        <ecNumber evidence="1">2.7.7.7</ecNumber>
    </recommendedName>
</protein>
<evidence type="ECO:0000313" key="12">
    <source>
        <dbReference type="Proteomes" id="UP000066014"/>
    </source>
</evidence>
<dbReference type="InterPro" id="IPR035965">
    <property type="entry name" value="PAS-like_dom_sf"/>
</dbReference>
<dbReference type="GO" id="GO:0003677">
    <property type="term" value="F:DNA binding"/>
    <property type="evidence" value="ECO:0007669"/>
    <property type="project" value="InterPro"/>
</dbReference>
<evidence type="ECO:0000256" key="2">
    <source>
        <dbReference type="ARBA" id="ARBA00022722"/>
    </source>
</evidence>
<dbReference type="GO" id="GO:0003887">
    <property type="term" value="F:DNA-directed DNA polymerase activity"/>
    <property type="evidence" value="ECO:0007669"/>
    <property type="project" value="UniProtKB-EC"/>
</dbReference>
<dbReference type="AlphaFoldDB" id="A0A060NPI1"/>
<evidence type="ECO:0000256" key="1">
    <source>
        <dbReference type="ARBA" id="ARBA00012417"/>
    </source>
</evidence>
<reference evidence="11 12" key="1">
    <citation type="journal article" date="2014" name="Nat. Commun.">
        <title>Physiological and genomic features of highly alkaliphilic hydrogen-utilizing Betaproteobacteria from a continental serpentinizing site.</title>
        <authorList>
            <person name="Suzuki S."/>
            <person name="Kuenen J.G."/>
            <person name="Schipper K."/>
            <person name="van der Velde S."/>
            <person name="Ishii S."/>
            <person name="Wu A."/>
            <person name="Sorokin D.Y."/>
            <person name="Tenney A."/>
            <person name="Meng X.Y."/>
            <person name="Morrill P.L."/>
            <person name="Kamagata Y."/>
            <person name="Muyzer G."/>
            <person name="Nealson K.H."/>
        </authorList>
    </citation>
    <scope>NUCLEOTIDE SEQUENCE [LARGE SCALE GENOMIC DNA]</scope>
    <source>
        <strain evidence="11 12">B1</strain>
    </source>
</reference>
<feature type="coiled-coil region" evidence="8">
    <location>
        <begin position="131"/>
        <end position="158"/>
    </location>
</feature>